<evidence type="ECO:0000256" key="6">
    <source>
        <dbReference type="ARBA" id="ARBA00035183"/>
    </source>
</evidence>
<evidence type="ECO:0000256" key="3">
    <source>
        <dbReference type="ARBA" id="ARBA00022980"/>
    </source>
</evidence>
<keyword evidence="9" id="KW-1185">Reference proteome</keyword>
<proteinExistence type="inferred from homology"/>
<evidence type="ECO:0000313" key="9">
    <source>
        <dbReference type="Proteomes" id="UP000828390"/>
    </source>
</evidence>
<evidence type="ECO:0000256" key="2">
    <source>
        <dbReference type="ARBA" id="ARBA00008860"/>
    </source>
</evidence>
<evidence type="ECO:0000256" key="1">
    <source>
        <dbReference type="ARBA" id="ARBA00004173"/>
    </source>
</evidence>
<dbReference type="EMBL" id="JAIWYP010000001">
    <property type="protein sequence ID" value="KAH3891286.1"/>
    <property type="molecule type" value="Genomic_DNA"/>
</dbReference>
<dbReference type="GO" id="GO:0005762">
    <property type="term" value="C:mitochondrial large ribosomal subunit"/>
    <property type="evidence" value="ECO:0007669"/>
    <property type="project" value="TreeGrafter"/>
</dbReference>
<reference evidence="8" key="2">
    <citation type="submission" date="2020-11" db="EMBL/GenBank/DDBJ databases">
        <authorList>
            <person name="McCartney M.A."/>
            <person name="Auch B."/>
            <person name="Kono T."/>
            <person name="Mallez S."/>
            <person name="Becker A."/>
            <person name="Gohl D.M."/>
            <person name="Silverstein K.A.T."/>
            <person name="Koren S."/>
            <person name="Bechman K.B."/>
            <person name="Herman A."/>
            <person name="Abrahante J.E."/>
            <person name="Garbe J."/>
        </authorList>
    </citation>
    <scope>NUCLEOTIDE SEQUENCE</scope>
    <source>
        <strain evidence="8">Duluth1</strain>
        <tissue evidence="8">Whole animal</tissue>
    </source>
</reference>
<dbReference type="AlphaFoldDB" id="A0A9D4S4D3"/>
<organism evidence="8 9">
    <name type="scientific">Dreissena polymorpha</name>
    <name type="common">Zebra mussel</name>
    <name type="synonym">Mytilus polymorpha</name>
    <dbReference type="NCBI Taxonomy" id="45954"/>
    <lineage>
        <taxon>Eukaryota</taxon>
        <taxon>Metazoa</taxon>
        <taxon>Spiralia</taxon>
        <taxon>Lophotrochozoa</taxon>
        <taxon>Mollusca</taxon>
        <taxon>Bivalvia</taxon>
        <taxon>Autobranchia</taxon>
        <taxon>Heteroconchia</taxon>
        <taxon>Euheterodonta</taxon>
        <taxon>Imparidentia</taxon>
        <taxon>Neoheterodontei</taxon>
        <taxon>Myida</taxon>
        <taxon>Dreissenoidea</taxon>
        <taxon>Dreissenidae</taxon>
        <taxon>Dreissena</taxon>
    </lineage>
</organism>
<dbReference type="Proteomes" id="UP000828390">
    <property type="component" value="Unassembled WGS sequence"/>
</dbReference>
<keyword evidence="5" id="KW-0687">Ribonucleoprotein</keyword>
<accession>A0A9D4S4D3</accession>
<comment type="subcellular location">
    <subcellularLocation>
        <location evidence="1">Mitochondrion</location>
    </subcellularLocation>
</comment>
<dbReference type="InterPro" id="IPR018305">
    <property type="entry name" value="Ribosomal_m50"/>
</dbReference>
<dbReference type="PANTHER" id="PTHR31542">
    <property type="entry name" value="39A RIBOSOMAL PROTEIN L50, MITOCHONDRIAL"/>
    <property type="match status" value="1"/>
</dbReference>
<dbReference type="PANTHER" id="PTHR31542:SF1">
    <property type="entry name" value="LARGE RIBOSOMAL SUBUNIT PROTEIN ML50"/>
    <property type="match status" value="1"/>
</dbReference>
<evidence type="ECO:0000256" key="5">
    <source>
        <dbReference type="ARBA" id="ARBA00023274"/>
    </source>
</evidence>
<keyword evidence="4" id="KW-0496">Mitochondrion</keyword>
<dbReference type="Pfam" id="PF10501">
    <property type="entry name" value="Ribosomal_L50"/>
    <property type="match status" value="1"/>
</dbReference>
<reference evidence="8" key="1">
    <citation type="journal article" date="2019" name="bioRxiv">
        <title>The Genome of the Zebra Mussel, Dreissena polymorpha: A Resource for Invasive Species Research.</title>
        <authorList>
            <person name="McCartney M.A."/>
            <person name="Auch B."/>
            <person name="Kono T."/>
            <person name="Mallez S."/>
            <person name="Zhang Y."/>
            <person name="Obille A."/>
            <person name="Becker A."/>
            <person name="Abrahante J.E."/>
            <person name="Garbe J."/>
            <person name="Badalamenti J.P."/>
            <person name="Herman A."/>
            <person name="Mangelson H."/>
            <person name="Liachko I."/>
            <person name="Sullivan S."/>
            <person name="Sone E.D."/>
            <person name="Koren S."/>
            <person name="Silverstein K.A.T."/>
            <person name="Beckman K.B."/>
            <person name="Gohl D.M."/>
        </authorList>
    </citation>
    <scope>NUCLEOTIDE SEQUENCE</scope>
    <source>
        <strain evidence="8">Duluth1</strain>
        <tissue evidence="8">Whole animal</tissue>
    </source>
</reference>
<evidence type="ECO:0000256" key="4">
    <source>
        <dbReference type="ARBA" id="ARBA00023128"/>
    </source>
</evidence>
<name>A0A9D4S4D3_DREPO</name>
<comment type="caution">
    <text evidence="8">The sequence shown here is derived from an EMBL/GenBank/DDBJ whole genome shotgun (WGS) entry which is preliminary data.</text>
</comment>
<gene>
    <name evidence="8" type="ORF">DPMN_015379</name>
</gene>
<evidence type="ECO:0000256" key="7">
    <source>
        <dbReference type="ARBA" id="ARBA00035398"/>
    </source>
</evidence>
<keyword evidence="3" id="KW-0689">Ribosomal protein</keyword>
<sequence>MAASMQRNVALLKLSKLANIKICSCNMGFLSRLKILNKAKEIEKIKSESMKVVQQVETQPEDSMQTLKKRQGIEERRPYRPAGDVESQIQAIVEAIYGPSENWMATPLTNRMHKFDLITKAMLELDHDVSNMSLHEMRTVEDVVKYFQTEVGDKSRLEDLTKLDLPKNLHMNLDYIRFHPETDKIHDGLTAFPGQATKVPSIKYRKKYVGYDGGDPINDPESLKRHR</sequence>
<comment type="similarity">
    <text evidence="2">Belongs to the mitochondrion-specific ribosomal protein mL50 family.</text>
</comment>
<protein>
    <recommendedName>
        <fullName evidence="6">Large ribosomal subunit protein mL50</fullName>
    </recommendedName>
    <alternativeName>
        <fullName evidence="7">39S ribosomal protein L50, mitochondrial</fullName>
    </alternativeName>
</protein>
<evidence type="ECO:0000313" key="8">
    <source>
        <dbReference type="EMBL" id="KAH3891286.1"/>
    </source>
</evidence>